<dbReference type="AlphaFoldDB" id="A0A090M9S9"/>
<reference evidence="2" key="1">
    <citation type="submission" date="2013-05" db="EMBL/GenBank/DDBJ databases">
        <title>Draft genome sequences of six wheat associated Fusarium spp. isolates.</title>
        <authorList>
            <person name="Moolhuijzen P.M."/>
            <person name="Manners J.M."/>
            <person name="Wilcox S."/>
            <person name="Bellgard M.I."/>
            <person name="Gardiner D.M."/>
        </authorList>
    </citation>
    <scope>NUCLEOTIDE SEQUENCE</scope>
    <source>
        <strain evidence="2">CS5907</strain>
    </source>
</reference>
<protein>
    <submittedName>
        <fullName evidence="2">WGS project CBMG000000000 data, contig CS5907-c002767</fullName>
    </submittedName>
</protein>
<feature type="compositionally biased region" description="Basic and acidic residues" evidence="1">
    <location>
        <begin position="108"/>
        <end position="119"/>
    </location>
</feature>
<accession>A0A090M9S9</accession>
<proteinExistence type="predicted"/>
<name>A0A090M9S9_9HYPO</name>
<gene>
    <name evidence="2" type="ORF">BN851_0123240</name>
</gene>
<comment type="caution">
    <text evidence="2">The sequence shown here is derived from an EMBL/GenBank/DDBJ whole genome shotgun (WGS) entry which is preliminary data.</text>
</comment>
<feature type="region of interest" description="Disordered" evidence="1">
    <location>
        <begin position="1"/>
        <end position="22"/>
    </location>
</feature>
<organism evidence="2">
    <name type="scientific">Fusarium acuminatum CS5907</name>
    <dbReference type="NCBI Taxonomy" id="1318461"/>
    <lineage>
        <taxon>Eukaryota</taxon>
        <taxon>Fungi</taxon>
        <taxon>Dikarya</taxon>
        <taxon>Ascomycota</taxon>
        <taxon>Pezizomycotina</taxon>
        <taxon>Sordariomycetes</taxon>
        <taxon>Hypocreomycetidae</taxon>
        <taxon>Hypocreales</taxon>
        <taxon>Nectriaceae</taxon>
        <taxon>Fusarium</taxon>
        <taxon>Fusarium tricinctum species complex</taxon>
    </lineage>
</organism>
<sequence>MDAVHTASEMSAASGDGQNPDHAEEIRKRLDDKCLILMVSLLDHKLYGDVYDSIVVSFLAVMGIRQDMTSSNAQKLPASCCREGASCGRTRRSRRPGSRTGRNAGQVYDKRREVTDKLVTKASRIRQSRKR</sequence>
<feature type="region of interest" description="Disordered" evidence="1">
    <location>
        <begin position="84"/>
        <end position="131"/>
    </location>
</feature>
<evidence type="ECO:0000313" key="2">
    <source>
        <dbReference type="EMBL" id="CEG03844.1"/>
    </source>
</evidence>
<dbReference type="EMBL" id="CBMG010002754">
    <property type="protein sequence ID" value="CEG03844.1"/>
    <property type="molecule type" value="Genomic_DNA"/>
</dbReference>
<evidence type="ECO:0000256" key="1">
    <source>
        <dbReference type="SAM" id="MobiDB-lite"/>
    </source>
</evidence>